<dbReference type="Pfam" id="PF13864">
    <property type="entry name" value="Enkurin"/>
    <property type="match status" value="1"/>
</dbReference>
<dbReference type="PANTHER" id="PTHR21490">
    <property type="entry name" value="ENKURIN-RELATED"/>
    <property type="match status" value="1"/>
</dbReference>
<evidence type="ECO:0000313" key="9">
    <source>
        <dbReference type="EMBL" id="KAK2949598.1"/>
    </source>
</evidence>
<keyword evidence="5" id="KW-0966">Cell projection</keyword>
<evidence type="ECO:0000256" key="1">
    <source>
        <dbReference type="ARBA" id="ARBA00004138"/>
    </source>
</evidence>
<feature type="compositionally biased region" description="Polar residues" evidence="7">
    <location>
        <begin position="99"/>
        <end position="109"/>
    </location>
</feature>
<evidence type="ECO:0000256" key="4">
    <source>
        <dbReference type="ARBA" id="ARBA00023212"/>
    </source>
</evidence>
<keyword evidence="4" id="KW-0206">Cytoskeleton</keyword>
<dbReference type="Proteomes" id="UP001281761">
    <property type="component" value="Unassembled WGS sequence"/>
</dbReference>
<keyword evidence="6" id="KW-0175">Coiled coil</keyword>
<feature type="compositionally biased region" description="Basic and acidic residues" evidence="7">
    <location>
        <begin position="88"/>
        <end position="97"/>
    </location>
</feature>
<feature type="domain" description="Enkurin" evidence="8">
    <location>
        <begin position="211"/>
        <end position="303"/>
    </location>
</feature>
<organism evidence="9 10">
    <name type="scientific">Blattamonas nauphoetae</name>
    <dbReference type="NCBI Taxonomy" id="2049346"/>
    <lineage>
        <taxon>Eukaryota</taxon>
        <taxon>Metamonada</taxon>
        <taxon>Preaxostyla</taxon>
        <taxon>Oxymonadida</taxon>
        <taxon>Blattamonas</taxon>
    </lineage>
</organism>
<protein>
    <submittedName>
        <fullName evidence="9">Calmodulin-binding</fullName>
    </submittedName>
</protein>
<evidence type="ECO:0000256" key="7">
    <source>
        <dbReference type="SAM" id="MobiDB-lite"/>
    </source>
</evidence>
<evidence type="ECO:0000259" key="8">
    <source>
        <dbReference type="PROSITE" id="PS51665"/>
    </source>
</evidence>
<comment type="subcellular location">
    <subcellularLocation>
        <location evidence="1">Cell projection</location>
        <location evidence="1">Cilium</location>
    </subcellularLocation>
    <subcellularLocation>
        <location evidence="2">Cytoplasm</location>
        <location evidence="2">Cytoskeleton</location>
    </subcellularLocation>
</comment>
<accession>A0ABQ9XAN9</accession>
<evidence type="ECO:0000256" key="3">
    <source>
        <dbReference type="ARBA" id="ARBA00022490"/>
    </source>
</evidence>
<feature type="compositionally biased region" description="Basic and acidic residues" evidence="7">
    <location>
        <begin position="24"/>
        <end position="69"/>
    </location>
</feature>
<feature type="coiled-coil region" evidence="6">
    <location>
        <begin position="271"/>
        <end position="298"/>
    </location>
</feature>
<feature type="compositionally biased region" description="Basic and acidic residues" evidence="7">
    <location>
        <begin position="1"/>
        <end position="15"/>
    </location>
</feature>
<dbReference type="InterPro" id="IPR052102">
    <property type="entry name" value="Enkurin_domain-protein"/>
</dbReference>
<dbReference type="PANTHER" id="PTHR21490:SF2">
    <property type="entry name" value="ENKURIN DOMAIN-CONTAINING PROTEIN 1"/>
    <property type="match status" value="1"/>
</dbReference>
<feature type="region of interest" description="Disordered" evidence="7">
    <location>
        <begin position="1"/>
        <end position="204"/>
    </location>
</feature>
<comment type="caution">
    <text evidence="9">The sequence shown here is derived from an EMBL/GenBank/DDBJ whole genome shotgun (WGS) entry which is preliminary data.</text>
</comment>
<evidence type="ECO:0000256" key="6">
    <source>
        <dbReference type="SAM" id="Coils"/>
    </source>
</evidence>
<reference evidence="9 10" key="1">
    <citation type="journal article" date="2022" name="bioRxiv">
        <title>Genomics of Preaxostyla Flagellates Illuminates Evolutionary Transitions and the Path Towards Mitochondrial Loss.</title>
        <authorList>
            <person name="Novak L.V.F."/>
            <person name="Treitli S.C."/>
            <person name="Pyrih J."/>
            <person name="Halakuc P."/>
            <person name="Pipaliya S.V."/>
            <person name="Vacek V."/>
            <person name="Brzon O."/>
            <person name="Soukal P."/>
            <person name="Eme L."/>
            <person name="Dacks J.B."/>
            <person name="Karnkowska A."/>
            <person name="Elias M."/>
            <person name="Hampl V."/>
        </authorList>
    </citation>
    <scope>NUCLEOTIDE SEQUENCE [LARGE SCALE GENOMIC DNA]</scope>
    <source>
        <strain evidence="9">NAU3</strain>
        <tissue evidence="9">Gut</tissue>
    </source>
</reference>
<evidence type="ECO:0000256" key="2">
    <source>
        <dbReference type="ARBA" id="ARBA00004245"/>
    </source>
</evidence>
<sequence length="306" mass="34973">MSGRDIARKMQKDSVAEYLNPVQNRRDALARKGIKPKDHERENKLKLQEKNRELQEQRAQEEWERENPRRFKLKQFQDVPSRVSAEPKQPRSIDDPRGTGSQRGPSSSDRTNRRDVVDTAEYYSRDTARRGGGKENVTNLLGGGQRPVRSSGYGYREADEGRSDPPPSSKPTTAAKKGAFRSGGIARIPAGNEDRAKDLNPSYGKVPDYLVERKKLKEAEEELARIELERSAPDGCVLLSEEERLETLMQLEEDRREANSALNRLPIANKTQASEKRRRELEQEIQSIEDNIKAFSKEKVYIRVDE</sequence>
<proteinExistence type="predicted"/>
<evidence type="ECO:0000256" key="5">
    <source>
        <dbReference type="ARBA" id="ARBA00023273"/>
    </source>
</evidence>
<keyword evidence="10" id="KW-1185">Reference proteome</keyword>
<evidence type="ECO:0000313" key="10">
    <source>
        <dbReference type="Proteomes" id="UP001281761"/>
    </source>
</evidence>
<feature type="compositionally biased region" description="Basic and acidic residues" evidence="7">
    <location>
        <begin position="110"/>
        <end position="133"/>
    </location>
</feature>
<dbReference type="InterPro" id="IPR027012">
    <property type="entry name" value="Enkurin_dom"/>
</dbReference>
<keyword evidence="3" id="KW-0963">Cytoplasm</keyword>
<gene>
    <name evidence="9" type="ORF">BLNAU_15458</name>
</gene>
<dbReference type="PROSITE" id="PS51665">
    <property type="entry name" value="ENKURIN"/>
    <property type="match status" value="1"/>
</dbReference>
<dbReference type="EMBL" id="JARBJD010000153">
    <property type="protein sequence ID" value="KAK2949598.1"/>
    <property type="molecule type" value="Genomic_DNA"/>
</dbReference>
<name>A0ABQ9XAN9_9EUKA</name>